<evidence type="ECO:0000256" key="1">
    <source>
        <dbReference type="ARBA" id="ARBA00000485"/>
    </source>
</evidence>
<dbReference type="InterPro" id="IPR016135">
    <property type="entry name" value="UBQ-conjugating_enzyme/RWD"/>
</dbReference>
<name>A0A0A8L6K7_9SACH</name>
<evidence type="ECO:0000256" key="9">
    <source>
        <dbReference type="ARBA" id="ARBA00031729"/>
    </source>
</evidence>
<dbReference type="SUPFAM" id="SSF54495">
    <property type="entry name" value="UBC-like"/>
    <property type="match status" value="1"/>
</dbReference>
<feature type="domain" description="UBC core" evidence="14">
    <location>
        <begin position="4"/>
        <end position="164"/>
    </location>
</feature>
<evidence type="ECO:0000313" key="16">
    <source>
        <dbReference type="Proteomes" id="UP000031516"/>
    </source>
</evidence>
<evidence type="ECO:0000256" key="5">
    <source>
        <dbReference type="ARBA" id="ARBA00022786"/>
    </source>
</evidence>
<keyword evidence="7" id="KW-0882">Thioester bond</keyword>
<dbReference type="OrthoDB" id="19692at2759"/>
<dbReference type="InterPro" id="IPR000608">
    <property type="entry name" value="UBC"/>
</dbReference>
<evidence type="ECO:0000259" key="14">
    <source>
        <dbReference type="PROSITE" id="PS50127"/>
    </source>
</evidence>
<evidence type="ECO:0000256" key="7">
    <source>
        <dbReference type="ARBA" id="ARBA00022966"/>
    </source>
</evidence>
<dbReference type="AlphaFoldDB" id="A0A0A8L6K7"/>
<evidence type="ECO:0000256" key="2">
    <source>
        <dbReference type="ARBA" id="ARBA00012486"/>
    </source>
</evidence>
<evidence type="ECO:0000256" key="12">
    <source>
        <dbReference type="PROSITE-ProRule" id="PRU10133"/>
    </source>
</evidence>
<evidence type="ECO:0000256" key="3">
    <source>
        <dbReference type="ARBA" id="ARBA00022679"/>
    </source>
</evidence>
<comment type="caution">
    <text evidence="15">The sequence shown here is derived from an EMBL/GenBank/DDBJ whole genome shotgun (WGS) entry which is preliminary data.</text>
</comment>
<dbReference type="Gene3D" id="3.10.110.10">
    <property type="entry name" value="Ubiquitin Conjugating Enzyme"/>
    <property type="match status" value="1"/>
</dbReference>
<dbReference type="GO" id="GO:0061631">
    <property type="term" value="F:ubiquitin conjugating enzyme activity"/>
    <property type="evidence" value="ECO:0007669"/>
    <property type="project" value="UniProtKB-EC"/>
</dbReference>
<dbReference type="FunFam" id="3.10.110.10:FF:000008">
    <property type="entry name" value="Ubiquitin-conjugating enzyme E2 G2"/>
    <property type="match status" value="1"/>
</dbReference>
<proteinExistence type="inferred from homology"/>
<sequence length="165" mass="18676">MSKTAQKRLLKEFEKLTKDSPEGILASPVDDSNLFQWDCLIMGPPDSCYEGGVFNARLDFPKDYPLNPPKLTFQPSILHPNIYPNGEVCISILHSPGSDPNMYEHECERWSPVQSVEKILLSVMSILSEPNIESGANIDACILWRDNRPEMERQVKLNLLKSLGF</sequence>
<dbReference type="EC" id="2.3.2.23" evidence="2"/>
<comment type="catalytic activity">
    <reaction evidence="1">
        <text>S-ubiquitinyl-[E1 ubiquitin-activating enzyme]-L-cysteine + [E2 ubiquitin-conjugating enzyme]-L-cysteine = [E1 ubiquitin-activating enzyme]-L-cysteine + S-ubiquitinyl-[E2 ubiquitin-conjugating enzyme]-L-cysteine.</text>
        <dbReference type="EC" id="2.3.2.23"/>
    </reaction>
</comment>
<keyword evidence="6 13" id="KW-0067">ATP-binding</keyword>
<dbReference type="CDD" id="cd23796">
    <property type="entry name" value="UBCc_UBE2G2"/>
    <property type="match status" value="1"/>
</dbReference>
<keyword evidence="4 13" id="KW-0547">Nucleotide-binding</keyword>
<evidence type="ECO:0000256" key="10">
    <source>
        <dbReference type="ARBA" id="ARBA00043952"/>
    </source>
</evidence>
<dbReference type="Proteomes" id="UP000031516">
    <property type="component" value="Unassembled WGS sequence"/>
</dbReference>
<comment type="pathway">
    <text evidence="10">Protein modification.</text>
</comment>
<evidence type="ECO:0000313" key="15">
    <source>
        <dbReference type="EMBL" id="CDO94538.1"/>
    </source>
</evidence>
<organism evidence="15 16">
    <name type="scientific">Kluyveromyces dobzhanskii CBS 2104</name>
    <dbReference type="NCBI Taxonomy" id="1427455"/>
    <lineage>
        <taxon>Eukaryota</taxon>
        <taxon>Fungi</taxon>
        <taxon>Dikarya</taxon>
        <taxon>Ascomycota</taxon>
        <taxon>Saccharomycotina</taxon>
        <taxon>Saccharomycetes</taxon>
        <taxon>Saccharomycetales</taxon>
        <taxon>Saccharomycetaceae</taxon>
        <taxon>Kluyveromyces</taxon>
    </lineage>
</organism>
<dbReference type="EMBL" id="CCBQ010000038">
    <property type="protein sequence ID" value="CDO94538.1"/>
    <property type="molecule type" value="Genomic_DNA"/>
</dbReference>
<evidence type="ECO:0000256" key="8">
    <source>
        <dbReference type="ARBA" id="ARBA00030012"/>
    </source>
</evidence>
<comment type="similarity">
    <text evidence="13">Belongs to the ubiquitin-conjugating enzyme family.</text>
</comment>
<evidence type="ECO:0000256" key="6">
    <source>
        <dbReference type="ARBA" id="ARBA00022840"/>
    </source>
</evidence>
<gene>
    <name evidence="15" type="ORF">KLDO_g2800</name>
</gene>
<dbReference type="PROSITE" id="PS00183">
    <property type="entry name" value="UBC_1"/>
    <property type="match status" value="1"/>
</dbReference>
<dbReference type="Pfam" id="PF00179">
    <property type="entry name" value="UQ_con"/>
    <property type="match status" value="1"/>
</dbReference>
<dbReference type="GO" id="GO:0005524">
    <property type="term" value="F:ATP binding"/>
    <property type="evidence" value="ECO:0007669"/>
    <property type="project" value="UniProtKB-UniRule"/>
</dbReference>
<feature type="active site" description="Glycyl thioester intermediate" evidence="12">
    <location>
        <position position="89"/>
    </location>
</feature>
<dbReference type="InterPro" id="IPR023313">
    <property type="entry name" value="UBQ-conjugating_AS"/>
</dbReference>
<protein>
    <recommendedName>
        <fullName evidence="2">E2 ubiquitin-conjugating enzyme</fullName>
        <ecNumber evidence="2">2.3.2.23</ecNumber>
    </recommendedName>
    <alternativeName>
        <fullName evidence="11">E2 ubiquitin-conjugating enzyme 7</fullName>
    </alternativeName>
    <alternativeName>
        <fullName evidence="9">Ubiquitin carrier protein</fullName>
    </alternativeName>
    <alternativeName>
        <fullName evidence="8">Ubiquitin-protein ligase</fullName>
    </alternativeName>
</protein>
<reference evidence="15 16" key="1">
    <citation type="submission" date="2014-03" db="EMBL/GenBank/DDBJ databases">
        <title>The genome of Kluyveromyces dobzhanskii.</title>
        <authorList>
            <person name="Nystedt B."/>
            <person name="Astrom S."/>
        </authorList>
    </citation>
    <scope>NUCLEOTIDE SEQUENCE [LARGE SCALE GENOMIC DNA]</scope>
    <source>
        <strain evidence="15 16">CBS 2104</strain>
    </source>
</reference>
<evidence type="ECO:0000256" key="11">
    <source>
        <dbReference type="ARBA" id="ARBA00077195"/>
    </source>
</evidence>
<evidence type="ECO:0000256" key="13">
    <source>
        <dbReference type="RuleBase" id="RU362109"/>
    </source>
</evidence>
<accession>A0A0A8L6K7</accession>
<dbReference type="PROSITE" id="PS50127">
    <property type="entry name" value="UBC_2"/>
    <property type="match status" value="1"/>
</dbReference>
<dbReference type="InterPro" id="IPR050113">
    <property type="entry name" value="Ub_conjugating_enzyme"/>
</dbReference>
<evidence type="ECO:0000256" key="4">
    <source>
        <dbReference type="ARBA" id="ARBA00022741"/>
    </source>
</evidence>
<keyword evidence="16" id="KW-1185">Reference proteome</keyword>
<dbReference type="PANTHER" id="PTHR24067">
    <property type="entry name" value="UBIQUITIN-CONJUGATING ENZYME E2"/>
    <property type="match status" value="1"/>
</dbReference>
<dbReference type="SMART" id="SM00212">
    <property type="entry name" value="UBCc"/>
    <property type="match status" value="1"/>
</dbReference>
<keyword evidence="3" id="KW-0808">Transferase</keyword>
<dbReference type="GO" id="GO:0036503">
    <property type="term" value="P:ERAD pathway"/>
    <property type="evidence" value="ECO:0007669"/>
    <property type="project" value="UniProtKB-ARBA"/>
</dbReference>
<keyword evidence="5 13" id="KW-0833">Ubl conjugation pathway</keyword>